<dbReference type="InterPro" id="IPR004087">
    <property type="entry name" value="KH_dom"/>
</dbReference>
<proteinExistence type="inferred from homology"/>
<dbReference type="GO" id="GO:0006396">
    <property type="term" value="P:RNA processing"/>
    <property type="evidence" value="ECO:0007669"/>
    <property type="project" value="InterPro"/>
</dbReference>
<dbReference type="FunFam" id="3.30.230.70:FF:000002">
    <property type="entry name" value="Polyribonucleotide nucleotidyltransferase"/>
    <property type="match status" value="1"/>
</dbReference>
<dbReference type="InterPro" id="IPR036612">
    <property type="entry name" value="KH_dom_type_1_sf"/>
</dbReference>
<dbReference type="Pfam" id="PF00013">
    <property type="entry name" value="KH_1"/>
    <property type="match status" value="1"/>
</dbReference>
<reference evidence="10 11" key="1">
    <citation type="submission" date="2019-06" db="EMBL/GenBank/DDBJ databases">
        <title>Genomic insights into carbon and energy metabolism of Deferribacter autotrophicus revealed new metabolic traits in the phylum Deferribacteres.</title>
        <authorList>
            <person name="Slobodkin A.I."/>
            <person name="Slobodkina G.B."/>
            <person name="Allioux M."/>
            <person name="Alain K."/>
            <person name="Jebbar M."/>
            <person name="Shadrin V."/>
            <person name="Kublanov I.V."/>
            <person name="Toshchakov S.V."/>
            <person name="Bonch-Osmolovskaya E.A."/>
        </authorList>
    </citation>
    <scope>NUCLEOTIDE SEQUENCE [LARGE SCALE GENOMIC DNA]</scope>
    <source>
        <strain evidence="10 11">SL50</strain>
    </source>
</reference>
<feature type="domain" description="S1 motif" evidence="9">
    <location>
        <begin position="628"/>
        <end position="696"/>
    </location>
</feature>
<dbReference type="CDD" id="cd11364">
    <property type="entry name" value="RNase_PH_PNPase_2"/>
    <property type="match status" value="1"/>
</dbReference>
<dbReference type="SMART" id="SM00322">
    <property type="entry name" value="KH"/>
    <property type="match status" value="1"/>
</dbReference>
<dbReference type="PANTHER" id="PTHR11252:SF0">
    <property type="entry name" value="POLYRIBONUCLEOTIDE NUCLEOTIDYLTRANSFERASE 1, MITOCHONDRIAL"/>
    <property type="match status" value="1"/>
</dbReference>
<feature type="binding site" evidence="8">
    <location>
        <position position="498"/>
    </location>
    <ligand>
        <name>Mg(2+)</name>
        <dbReference type="ChEBI" id="CHEBI:18420"/>
    </ligand>
</feature>
<dbReference type="InterPro" id="IPR004088">
    <property type="entry name" value="KH_dom_type_1"/>
</dbReference>
<dbReference type="InterPro" id="IPR001247">
    <property type="entry name" value="ExoRNase_PH_dom1"/>
</dbReference>
<dbReference type="NCBIfam" id="NF008805">
    <property type="entry name" value="PRK11824.1"/>
    <property type="match status" value="1"/>
</dbReference>
<dbReference type="Pfam" id="PF03726">
    <property type="entry name" value="PNPase"/>
    <property type="match status" value="1"/>
</dbReference>
<evidence type="ECO:0000256" key="6">
    <source>
        <dbReference type="ARBA" id="ARBA00022842"/>
    </source>
</evidence>
<comment type="similarity">
    <text evidence="1 8">Belongs to the polyribonucleotide nucleotidyltransferase family.</text>
</comment>
<dbReference type="InterPro" id="IPR003029">
    <property type="entry name" value="S1_domain"/>
</dbReference>
<evidence type="ECO:0000256" key="3">
    <source>
        <dbReference type="ARBA" id="ARBA00022679"/>
    </source>
</evidence>
<dbReference type="HAMAP" id="MF_01595">
    <property type="entry name" value="PNPase"/>
    <property type="match status" value="1"/>
</dbReference>
<evidence type="ECO:0000313" key="10">
    <source>
        <dbReference type="EMBL" id="KAA0258069.1"/>
    </source>
</evidence>
<dbReference type="InterPro" id="IPR020568">
    <property type="entry name" value="Ribosomal_Su5_D2-typ_SF"/>
</dbReference>
<evidence type="ECO:0000256" key="2">
    <source>
        <dbReference type="ARBA" id="ARBA00022490"/>
    </source>
</evidence>
<evidence type="ECO:0000256" key="1">
    <source>
        <dbReference type="ARBA" id="ARBA00007404"/>
    </source>
</evidence>
<dbReference type="SUPFAM" id="SSF54791">
    <property type="entry name" value="Eukaryotic type KH-domain (KH-domain type I)"/>
    <property type="match status" value="1"/>
</dbReference>
<dbReference type="NCBIfam" id="TIGR03591">
    <property type="entry name" value="polynuc_phos"/>
    <property type="match status" value="1"/>
</dbReference>
<dbReference type="SUPFAM" id="SSF46915">
    <property type="entry name" value="Polynucleotide phosphorylase/guanosine pentaphosphate synthase (PNPase/GPSI), domain 3"/>
    <property type="match status" value="1"/>
</dbReference>
<dbReference type="EC" id="2.7.7.8" evidence="8"/>
<dbReference type="SUPFAM" id="SSF54211">
    <property type="entry name" value="Ribosomal protein S5 domain 2-like"/>
    <property type="match status" value="2"/>
</dbReference>
<comment type="subcellular location">
    <subcellularLocation>
        <location evidence="8">Cytoplasm</location>
    </subcellularLocation>
</comment>
<keyword evidence="2 8" id="KW-0963">Cytoplasm</keyword>
<dbReference type="GO" id="GO:0005829">
    <property type="term" value="C:cytosol"/>
    <property type="evidence" value="ECO:0007669"/>
    <property type="project" value="TreeGrafter"/>
</dbReference>
<dbReference type="PROSITE" id="PS50126">
    <property type="entry name" value="S1"/>
    <property type="match status" value="1"/>
</dbReference>
<keyword evidence="5 8" id="KW-0479">Metal-binding</keyword>
<dbReference type="Gene3D" id="3.30.1370.10">
    <property type="entry name" value="K Homology domain, type 1"/>
    <property type="match status" value="1"/>
</dbReference>
<dbReference type="InterPro" id="IPR015847">
    <property type="entry name" value="ExoRNase_PH_dom2"/>
</dbReference>
<dbReference type="EMBL" id="VFJB01000005">
    <property type="protein sequence ID" value="KAA0258069.1"/>
    <property type="molecule type" value="Genomic_DNA"/>
</dbReference>
<keyword evidence="7 8" id="KW-0694">RNA-binding</keyword>
<dbReference type="CDD" id="cd02393">
    <property type="entry name" value="KH-I_PNPase"/>
    <property type="match status" value="1"/>
</dbReference>
<dbReference type="GO" id="GO:0000287">
    <property type="term" value="F:magnesium ion binding"/>
    <property type="evidence" value="ECO:0007669"/>
    <property type="project" value="UniProtKB-UniRule"/>
</dbReference>
<dbReference type="SUPFAM" id="SSF55666">
    <property type="entry name" value="Ribonuclease PH domain 2-like"/>
    <property type="match status" value="2"/>
</dbReference>
<dbReference type="Pfam" id="PF03725">
    <property type="entry name" value="RNase_PH_C"/>
    <property type="match status" value="1"/>
</dbReference>
<dbReference type="RefSeq" id="WP_149266390.1">
    <property type="nucleotide sequence ID" value="NZ_VFJB01000005.1"/>
</dbReference>
<feature type="binding site" evidence="8">
    <location>
        <position position="492"/>
    </location>
    <ligand>
        <name>Mg(2+)</name>
        <dbReference type="ChEBI" id="CHEBI:18420"/>
    </ligand>
</feature>
<keyword evidence="6 8" id="KW-0460">Magnesium</keyword>
<accession>A0A5A8F3X1</accession>
<dbReference type="Pfam" id="PF01138">
    <property type="entry name" value="RNase_PH"/>
    <property type="match status" value="2"/>
</dbReference>
<dbReference type="InterPro" id="IPR015848">
    <property type="entry name" value="PNPase_PH_RNA-bd_bac/org-type"/>
</dbReference>
<keyword evidence="4 8" id="KW-0548">Nucleotidyltransferase</keyword>
<dbReference type="GO" id="GO:0003723">
    <property type="term" value="F:RNA binding"/>
    <property type="evidence" value="ECO:0007669"/>
    <property type="project" value="UniProtKB-UniRule"/>
</dbReference>
<dbReference type="GO" id="GO:0000175">
    <property type="term" value="F:3'-5'-RNA exonuclease activity"/>
    <property type="evidence" value="ECO:0007669"/>
    <property type="project" value="TreeGrafter"/>
</dbReference>
<dbReference type="GO" id="GO:0006402">
    <property type="term" value="P:mRNA catabolic process"/>
    <property type="evidence" value="ECO:0007669"/>
    <property type="project" value="UniProtKB-UniRule"/>
</dbReference>
<comment type="function">
    <text evidence="8">Involved in mRNA degradation. Catalyzes the phosphorolysis of single-stranded polyribonucleotides processively in the 3'- to 5'-direction.</text>
</comment>
<dbReference type="SUPFAM" id="SSF50249">
    <property type="entry name" value="Nucleic acid-binding proteins"/>
    <property type="match status" value="1"/>
</dbReference>
<sequence length="699" mass="77778">MEKKIFSYEIKLTEDSDPIIFEAGWKAKQTNGSIWIKQGGSVVLVTAVASDDVPENIDFFPLTVNYIEKFYAVGKIPGGFIKREGKPSDRETLIARLIDRPIRPLFPEGFRNETQIVATVVSSDQTNATDILALNAASAALMISDIPFEGPVGAVRVGKVNGSYVINPPVAYLDEFDMNIVVAGTKDSIVMVEAGMKNCSEEDVINALEFGHEAIKKLVDLQLKMREEIGKEKIDYRDFKVSDDLVEEAYKELSEKLKEAVLLPKKLDKYAAIDKIKEEYFEKLQERLGEEFEEKKAVYNEVYQKVEKKVFREITLNSGRRVDGRRYDEIRPIDIEVDLLPCAHGSALFTRGETQALVTTTLGTKFDSQLLDDLEGETFKRFMLHYNFPPYSVGEVSPLRPPGRREIGHGFLAERALAPVIPDEDSFPYTIRVVSEILESNGSSSMATVCGGSLALMDAGVPIKDVVAGIAMGLIYEEDKYVILSDIMGIEDHLGDMDFKVAGTETGITALQMDIKIKGLKREILQQALEQAREGRLFILAKMKSVLSEPRKEVSPNAPKFEKIKVNPEKVGLLIGPAGKTIKAIIDKTGVKIDILEEGELHIFGNSKEAIDSAVEMIEAVTQELTVGKIYNAKVKRVVDYGAFVELFPGVEGLLHVSQFCKERIGNIRDHVKVGDTLQVQYLGKDDQGRIKLSRKTIV</sequence>
<dbReference type="InterPro" id="IPR036456">
    <property type="entry name" value="PNPase_PH_RNA-bd_sf"/>
</dbReference>
<protein>
    <recommendedName>
        <fullName evidence="8">Polyribonucleotide nucleotidyltransferase</fullName>
        <ecNumber evidence="8">2.7.7.8</ecNumber>
    </recommendedName>
    <alternativeName>
        <fullName evidence="8">Polynucleotide phosphorylase</fullName>
        <shortName evidence="8">PNPase</shortName>
    </alternativeName>
</protein>
<dbReference type="FunFam" id="2.40.50.140:FF:000189">
    <property type="entry name" value="Polyribonucleotide nucleotidyltransferase, putative"/>
    <property type="match status" value="1"/>
</dbReference>
<evidence type="ECO:0000256" key="5">
    <source>
        <dbReference type="ARBA" id="ARBA00022723"/>
    </source>
</evidence>
<dbReference type="AlphaFoldDB" id="A0A5A8F3X1"/>
<evidence type="ECO:0000256" key="4">
    <source>
        <dbReference type="ARBA" id="ARBA00022695"/>
    </source>
</evidence>
<comment type="cofactor">
    <cofactor evidence="8">
        <name>Mg(2+)</name>
        <dbReference type="ChEBI" id="CHEBI:18420"/>
    </cofactor>
</comment>
<gene>
    <name evidence="8 10" type="primary">pnp</name>
    <name evidence="10" type="ORF">FHQ18_06640</name>
</gene>
<evidence type="ECO:0000313" key="11">
    <source>
        <dbReference type="Proteomes" id="UP000322876"/>
    </source>
</evidence>
<keyword evidence="3 8" id="KW-0808">Transferase</keyword>
<comment type="catalytic activity">
    <reaction evidence="8">
        <text>RNA(n+1) + phosphate = RNA(n) + a ribonucleoside 5'-diphosphate</text>
        <dbReference type="Rhea" id="RHEA:22096"/>
        <dbReference type="Rhea" id="RHEA-COMP:14527"/>
        <dbReference type="Rhea" id="RHEA-COMP:17342"/>
        <dbReference type="ChEBI" id="CHEBI:43474"/>
        <dbReference type="ChEBI" id="CHEBI:57930"/>
        <dbReference type="ChEBI" id="CHEBI:140395"/>
        <dbReference type="EC" id="2.7.7.8"/>
    </reaction>
</comment>
<keyword evidence="11" id="KW-1185">Reference proteome</keyword>
<dbReference type="InterPro" id="IPR027408">
    <property type="entry name" value="PNPase/RNase_PH_dom_sf"/>
</dbReference>
<evidence type="ECO:0000259" key="9">
    <source>
        <dbReference type="PROSITE" id="PS50126"/>
    </source>
</evidence>
<evidence type="ECO:0000256" key="7">
    <source>
        <dbReference type="ARBA" id="ARBA00022884"/>
    </source>
</evidence>
<dbReference type="OrthoDB" id="9804305at2"/>
<dbReference type="CDD" id="cd11363">
    <property type="entry name" value="RNase_PH_PNPase_1"/>
    <property type="match status" value="1"/>
</dbReference>
<dbReference type="GO" id="GO:0004654">
    <property type="term" value="F:polyribonucleotide nucleotidyltransferase activity"/>
    <property type="evidence" value="ECO:0007669"/>
    <property type="project" value="UniProtKB-UniRule"/>
</dbReference>
<dbReference type="InterPro" id="IPR012162">
    <property type="entry name" value="PNPase"/>
</dbReference>
<dbReference type="InterPro" id="IPR012340">
    <property type="entry name" value="NA-bd_OB-fold"/>
</dbReference>
<dbReference type="Proteomes" id="UP000322876">
    <property type="component" value="Unassembled WGS sequence"/>
</dbReference>
<dbReference type="FunFam" id="3.30.1370.10:FF:000001">
    <property type="entry name" value="Polyribonucleotide nucleotidyltransferase"/>
    <property type="match status" value="1"/>
</dbReference>
<organism evidence="10 11">
    <name type="scientific">Deferribacter autotrophicus</name>
    <dbReference type="NCBI Taxonomy" id="500465"/>
    <lineage>
        <taxon>Bacteria</taxon>
        <taxon>Pseudomonadati</taxon>
        <taxon>Deferribacterota</taxon>
        <taxon>Deferribacteres</taxon>
        <taxon>Deferribacterales</taxon>
        <taxon>Deferribacteraceae</taxon>
        <taxon>Deferribacter</taxon>
    </lineage>
</organism>
<dbReference type="Gene3D" id="3.30.230.70">
    <property type="entry name" value="GHMP Kinase, N-terminal domain"/>
    <property type="match status" value="2"/>
</dbReference>
<dbReference type="PIRSF" id="PIRSF005499">
    <property type="entry name" value="PNPase"/>
    <property type="match status" value="1"/>
</dbReference>
<comment type="caution">
    <text evidence="10">The sequence shown here is derived from an EMBL/GenBank/DDBJ whole genome shotgun (WGS) entry which is preliminary data.</text>
</comment>
<dbReference type="FunFam" id="3.30.230.70:FF:000001">
    <property type="entry name" value="Polyribonucleotide nucleotidyltransferase"/>
    <property type="match status" value="1"/>
</dbReference>
<name>A0A5A8F3X1_9BACT</name>
<dbReference type="PROSITE" id="PS50084">
    <property type="entry name" value="KH_TYPE_1"/>
    <property type="match status" value="1"/>
</dbReference>
<dbReference type="InterPro" id="IPR036345">
    <property type="entry name" value="ExoRNase_PH_dom2_sf"/>
</dbReference>
<dbReference type="Pfam" id="PF00575">
    <property type="entry name" value="S1"/>
    <property type="match status" value="1"/>
</dbReference>
<evidence type="ECO:0000256" key="8">
    <source>
        <dbReference type="HAMAP-Rule" id="MF_01595"/>
    </source>
</evidence>
<dbReference type="Gene3D" id="2.40.50.140">
    <property type="entry name" value="Nucleic acid-binding proteins"/>
    <property type="match status" value="1"/>
</dbReference>
<dbReference type="SMART" id="SM00316">
    <property type="entry name" value="S1"/>
    <property type="match status" value="1"/>
</dbReference>
<dbReference type="PANTHER" id="PTHR11252">
    <property type="entry name" value="POLYRIBONUCLEOTIDE NUCLEOTIDYLTRANSFERASE"/>
    <property type="match status" value="1"/>
</dbReference>